<evidence type="ECO:0000313" key="2">
    <source>
        <dbReference type="Proteomes" id="UP000620064"/>
    </source>
</evidence>
<proteinExistence type="predicted"/>
<accession>A0ABQ2NG72</accession>
<protein>
    <recommendedName>
        <fullName evidence="3">L,D-transpeptidase catalytic domain</fullName>
    </recommendedName>
</protein>
<dbReference type="EMBL" id="BMLV01000001">
    <property type="protein sequence ID" value="GGP01358.1"/>
    <property type="molecule type" value="Genomic_DNA"/>
</dbReference>
<dbReference type="Pfam" id="PF13645">
    <property type="entry name" value="YkuD_2"/>
    <property type="match status" value="1"/>
</dbReference>
<evidence type="ECO:0000313" key="1">
    <source>
        <dbReference type="EMBL" id="GGP01358.1"/>
    </source>
</evidence>
<dbReference type="RefSeq" id="WP_188616166.1">
    <property type="nucleotide sequence ID" value="NZ_BMLV01000001.1"/>
</dbReference>
<comment type="caution">
    <text evidence="1">The sequence shown here is derived from an EMBL/GenBank/DDBJ whole genome shotgun (WGS) entry which is preliminary data.</text>
</comment>
<dbReference type="PANTHER" id="PTHR38477">
    <property type="entry name" value="HYPOTHETICAL EXPORTED PROTEIN"/>
    <property type="match status" value="1"/>
</dbReference>
<name>A0ABQ2NG72_9FLAO</name>
<gene>
    <name evidence="1" type="ORF">GCM10010992_01460</name>
</gene>
<organism evidence="1 2">
    <name type="scientific">Cloacibacterium rupense</name>
    <dbReference type="NCBI Taxonomy" id="517423"/>
    <lineage>
        <taxon>Bacteria</taxon>
        <taxon>Pseudomonadati</taxon>
        <taxon>Bacteroidota</taxon>
        <taxon>Flavobacteriia</taxon>
        <taxon>Flavobacteriales</taxon>
        <taxon>Weeksellaceae</taxon>
    </lineage>
</organism>
<reference evidence="2" key="1">
    <citation type="journal article" date="2019" name="Int. J. Syst. Evol. Microbiol.">
        <title>The Global Catalogue of Microorganisms (GCM) 10K type strain sequencing project: providing services to taxonomists for standard genome sequencing and annotation.</title>
        <authorList>
            <consortium name="The Broad Institute Genomics Platform"/>
            <consortium name="The Broad Institute Genome Sequencing Center for Infectious Disease"/>
            <person name="Wu L."/>
            <person name="Ma J."/>
        </authorList>
    </citation>
    <scope>NUCLEOTIDE SEQUENCE [LARGE SCALE GENOMIC DNA]</scope>
    <source>
        <strain evidence="2">CGMCC 1.7656</strain>
    </source>
</reference>
<dbReference type="PANTHER" id="PTHR38477:SF1">
    <property type="entry name" value="MUREIN L,D-TRANSPEPTIDASE CATALYTIC DOMAIN FAMILY PROTEIN"/>
    <property type="match status" value="1"/>
</dbReference>
<dbReference type="InterPro" id="IPR032676">
    <property type="entry name" value="YkuD_2"/>
</dbReference>
<keyword evidence="2" id="KW-1185">Reference proteome</keyword>
<dbReference type="Proteomes" id="UP000620064">
    <property type="component" value="Unassembled WGS sequence"/>
</dbReference>
<evidence type="ECO:0008006" key="3">
    <source>
        <dbReference type="Google" id="ProtNLM"/>
    </source>
</evidence>
<sequence>MKLLINIIISILFLNCNQANENISRTILESNKTDLKPQKDHKRIAKKAQEAFLFCENQKMNTDFCILIDMSIHSGLNRFYIWDFNKKQITNEYLVGHGCGLNSWSKTDSKDSPKFSNEDGSHLSSLGKYKIGERGYSQWGIHVKYLLHGLEDTNNNALKRIIVLHSWSEMSNSEVYPEGSPEGWGCPTVSNEAMKIIDEKLKNTNKPVLLWIFN</sequence>